<evidence type="ECO:0000256" key="4">
    <source>
        <dbReference type="ARBA" id="ARBA00023125"/>
    </source>
</evidence>
<evidence type="ECO:0000313" key="26">
    <source>
        <dbReference type="Proteomes" id="UP000595224"/>
    </source>
</evidence>
<evidence type="ECO:0000313" key="19">
    <source>
        <dbReference type="EMBL" id="QQA01376.1"/>
    </source>
</evidence>
<dbReference type="EMBL" id="CP064936">
    <property type="protein sequence ID" value="QQA01128.1"/>
    <property type="molecule type" value="Genomic_DNA"/>
</dbReference>
<name>A0A7T3RDP8_9SPIR</name>
<dbReference type="EMBL" id="CP064936">
    <property type="protein sequence ID" value="QQA00018.1"/>
    <property type="molecule type" value="Genomic_DNA"/>
</dbReference>
<dbReference type="KEGG" id="tper:IWA51_11040"/>
<evidence type="ECO:0000313" key="20">
    <source>
        <dbReference type="EMBL" id="QQA01382.1"/>
    </source>
</evidence>
<dbReference type="EMBL" id="CP064936">
    <property type="protein sequence ID" value="QQA01463.1"/>
    <property type="molecule type" value="Genomic_DNA"/>
</dbReference>
<evidence type="ECO:0000256" key="3">
    <source>
        <dbReference type="ARBA" id="ARBA00022578"/>
    </source>
</evidence>
<dbReference type="KEGG" id="tper:IWA51_01830"/>
<sequence>MKRILEIEENSNSPTIDLLEKAIRARAREVIESLYEDEVQRFLNKTSSIVDKTGNKLVVRNGFHKERTILTTNGYVTVRLPRVDDRALEEKDRFVSKVLPPFARKTPTVEAILSAAYLAGISSNKFSAMLHDVLGKEAKGLSPSVITKLTVKWQAEYDEWRKRDLSGKEYVYVWADGIYVKSRLDGEKTCLLVIIGVTVEGKKELVAVQAGIRESTESWRGVLLDLKFRGLTKAPKLAVCDGALGFQNAVDEIWGQLKIQRCWFHKSMNILDKLPDCVQTQATKMIRDMWQADKRANALKAYDLFIETFGKKYPKATECLEKDKEDLFRFYDYPAEHWAHIRTSNPIESTFATVRLRHKSTKGNGSSAASVAMAFKLCLQAEKNWRRLRGFKQLELVAKNIIFVDGEQMKAA</sequence>
<evidence type="ECO:0000313" key="22">
    <source>
        <dbReference type="EMBL" id="QQA01671.1"/>
    </source>
</evidence>
<evidence type="ECO:0000313" key="8">
    <source>
        <dbReference type="EMBL" id="QQA00018.1"/>
    </source>
</evidence>
<proteinExistence type="inferred from homology"/>
<evidence type="ECO:0000313" key="7">
    <source>
        <dbReference type="EMBL" id="QQA00016.1"/>
    </source>
</evidence>
<dbReference type="KEGG" id="tper:IWA51_11470"/>
<dbReference type="EMBL" id="CP064936">
    <property type="protein sequence ID" value="QQA00852.1"/>
    <property type="molecule type" value="Genomic_DNA"/>
</dbReference>
<dbReference type="EMBL" id="CP064936">
    <property type="protein sequence ID" value="QQA01376.1"/>
    <property type="molecule type" value="Genomic_DNA"/>
</dbReference>
<dbReference type="Pfam" id="PF00872">
    <property type="entry name" value="Transposase_mut"/>
    <property type="match status" value="1"/>
</dbReference>
<dbReference type="KEGG" id="tper:IWA51_03550"/>
<keyword evidence="6" id="KW-0814">Transposable element</keyword>
<reference evidence="17 26" key="1">
    <citation type="submission" date="2020-11" db="EMBL/GenBank/DDBJ databases">
        <title>Treponema Peruensis nv. sp., first commensal Treponema isolated from human feces.</title>
        <authorList>
            <person name="Belkhou C."/>
            <person name="Raes J."/>
        </authorList>
    </citation>
    <scope>NUCLEOTIDE SEQUENCE [LARGE SCALE GENOMIC DNA]</scope>
    <source>
        <strain evidence="17 26">RCC2812</strain>
    </source>
</reference>
<dbReference type="AlphaFoldDB" id="A0A7T3RDP8"/>
<evidence type="ECO:0000313" key="17">
    <source>
        <dbReference type="EMBL" id="QQA01237.1"/>
    </source>
</evidence>
<evidence type="ECO:0000313" key="21">
    <source>
        <dbReference type="EMBL" id="QQA01463.1"/>
    </source>
</evidence>
<dbReference type="EMBL" id="CP064936">
    <property type="protein sequence ID" value="QQA00856.1"/>
    <property type="molecule type" value="Genomic_DNA"/>
</dbReference>
<dbReference type="EMBL" id="CP064936">
    <property type="protein sequence ID" value="QQA00999.1"/>
    <property type="molecule type" value="Genomic_DNA"/>
</dbReference>
<comment type="function">
    <text evidence="1 6">Required for the transposition of the insertion element.</text>
</comment>
<dbReference type="EMBL" id="CP064936">
    <property type="protein sequence ID" value="QQA01712.1"/>
    <property type="molecule type" value="Genomic_DNA"/>
</dbReference>
<keyword evidence="3 6" id="KW-0815">Transposition</keyword>
<keyword evidence="26" id="KW-1185">Reference proteome</keyword>
<dbReference type="EMBL" id="CP064936">
    <property type="protein sequence ID" value="QQA01105.1"/>
    <property type="molecule type" value="Genomic_DNA"/>
</dbReference>
<evidence type="ECO:0000256" key="1">
    <source>
        <dbReference type="ARBA" id="ARBA00002190"/>
    </source>
</evidence>
<dbReference type="KEGG" id="tper:IWA51_00645"/>
<dbReference type="GO" id="GO:0006313">
    <property type="term" value="P:DNA transposition"/>
    <property type="evidence" value="ECO:0007669"/>
    <property type="project" value="UniProtKB-UniRule"/>
</dbReference>
<comment type="similarity">
    <text evidence="2 6">Belongs to the transposase mutator family.</text>
</comment>
<gene>
    <name evidence="14" type="ORF">IWA51_00275</name>
    <name evidence="15" type="ORF">IWA51_00400</name>
    <name evidence="16" type="ORF">IWA51_00645</name>
    <name evidence="17" type="ORF">IWA51_01030</name>
    <name evidence="18" type="ORF">IWA51_01050</name>
    <name evidence="19" type="ORF">IWA51_01785</name>
    <name evidence="20" type="ORF">IWA51_01830</name>
    <name evidence="21" type="ORF">IWA51_02275</name>
    <name evidence="22" type="ORF">IWA51_03405</name>
    <name evidence="23" type="ORF">IWA51_03550</name>
    <name evidence="24" type="ORF">IWA51_03605</name>
    <name evidence="25" type="ORF">IWA51_03615</name>
    <name evidence="7" type="ORF">IWA51_06930</name>
    <name evidence="8" type="ORF">IWA51_06940</name>
    <name evidence="9" type="ORF">IWA51_11040</name>
    <name evidence="10" type="ORF">IWA51_11450</name>
    <name evidence="11" type="ORF">IWA51_11470</name>
    <name evidence="12" type="ORF">IWA51_11485</name>
    <name evidence="13" type="ORF">IWA51_12225</name>
</gene>
<keyword evidence="4 6" id="KW-0238">DNA-binding</keyword>
<dbReference type="KEGG" id="tper:IWA51_03605"/>
<dbReference type="InterPro" id="IPR001207">
    <property type="entry name" value="Transposase_mutator"/>
</dbReference>
<evidence type="ECO:0000313" key="9">
    <source>
        <dbReference type="EMBL" id="QQA00776.1"/>
    </source>
</evidence>
<evidence type="ECO:0000313" key="18">
    <source>
        <dbReference type="EMBL" id="QQA01241.1"/>
    </source>
</evidence>
<dbReference type="KEGG" id="tper:IWA51_03405"/>
<dbReference type="KEGG" id="tper:IWA51_02275"/>
<dbReference type="PANTHER" id="PTHR33217">
    <property type="entry name" value="TRANSPOSASE FOR INSERTION SEQUENCE ELEMENT IS1081"/>
    <property type="match status" value="1"/>
</dbReference>
<dbReference type="KEGG" id="tper:IWA51_12225"/>
<protein>
    <recommendedName>
        <fullName evidence="6">Mutator family transposase</fullName>
    </recommendedName>
</protein>
<dbReference type="KEGG" id="tper:IWA51_06940"/>
<dbReference type="GO" id="GO:0004803">
    <property type="term" value="F:transposase activity"/>
    <property type="evidence" value="ECO:0007669"/>
    <property type="project" value="UniProtKB-UniRule"/>
</dbReference>
<dbReference type="EMBL" id="CP064936">
    <property type="protein sequence ID" value="QQA00016.1"/>
    <property type="molecule type" value="Genomic_DNA"/>
</dbReference>
<evidence type="ECO:0000313" key="11">
    <source>
        <dbReference type="EMBL" id="QQA00856.1"/>
    </source>
</evidence>
<evidence type="ECO:0000256" key="6">
    <source>
        <dbReference type="RuleBase" id="RU365089"/>
    </source>
</evidence>
<evidence type="ECO:0000313" key="15">
    <source>
        <dbReference type="EMBL" id="QQA01128.1"/>
    </source>
</evidence>
<evidence type="ECO:0000313" key="12">
    <source>
        <dbReference type="EMBL" id="QQA00859.1"/>
    </source>
</evidence>
<dbReference type="EMBL" id="CP064936">
    <property type="protein sequence ID" value="QQA01671.1"/>
    <property type="molecule type" value="Genomic_DNA"/>
</dbReference>
<evidence type="ECO:0000313" key="24">
    <source>
        <dbReference type="EMBL" id="QQA01710.1"/>
    </source>
</evidence>
<evidence type="ECO:0000313" key="14">
    <source>
        <dbReference type="EMBL" id="QQA01105.1"/>
    </source>
</evidence>
<dbReference type="Proteomes" id="UP000595224">
    <property type="component" value="Chromosome"/>
</dbReference>
<evidence type="ECO:0000313" key="13">
    <source>
        <dbReference type="EMBL" id="QQA00999.1"/>
    </source>
</evidence>
<dbReference type="KEGG" id="tper:IWA51_00400"/>
<evidence type="ECO:0000256" key="5">
    <source>
        <dbReference type="ARBA" id="ARBA00023172"/>
    </source>
</evidence>
<dbReference type="EMBL" id="CP064936">
    <property type="protein sequence ID" value="QQA01241.1"/>
    <property type="molecule type" value="Genomic_DNA"/>
</dbReference>
<dbReference type="EMBL" id="CP064936">
    <property type="protein sequence ID" value="QQA01172.1"/>
    <property type="molecule type" value="Genomic_DNA"/>
</dbReference>
<dbReference type="KEGG" id="tper:IWA51_06930"/>
<evidence type="ECO:0000256" key="2">
    <source>
        <dbReference type="ARBA" id="ARBA00010961"/>
    </source>
</evidence>
<dbReference type="EMBL" id="CP064936">
    <property type="protein sequence ID" value="QQA00776.1"/>
    <property type="molecule type" value="Genomic_DNA"/>
</dbReference>
<keyword evidence="5 6" id="KW-0233">DNA recombination</keyword>
<dbReference type="KEGG" id="tper:IWA51_11485"/>
<dbReference type="NCBIfam" id="NF033543">
    <property type="entry name" value="transpos_IS256"/>
    <property type="match status" value="1"/>
</dbReference>
<organism evidence="17 26">
    <name type="scientific">Treponema peruense</name>
    <dbReference type="NCBI Taxonomy" id="2787628"/>
    <lineage>
        <taxon>Bacteria</taxon>
        <taxon>Pseudomonadati</taxon>
        <taxon>Spirochaetota</taxon>
        <taxon>Spirochaetia</taxon>
        <taxon>Spirochaetales</taxon>
        <taxon>Treponemataceae</taxon>
        <taxon>Treponema</taxon>
    </lineage>
</organism>
<dbReference type="EMBL" id="CP064936">
    <property type="protein sequence ID" value="QQA00859.1"/>
    <property type="molecule type" value="Genomic_DNA"/>
</dbReference>
<dbReference type="EMBL" id="CP064936">
    <property type="protein sequence ID" value="QQA01382.1"/>
    <property type="molecule type" value="Genomic_DNA"/>
</dbReference>
<dbReference type="KEGG" id="tper:IWA51_03615"/>
<dbReference type="KEGG" id="tper:IWA51_01030"/>
<dbReference type="EMBL" id="CP064936">
    <property type="protein sequence ID" value="QQA01699.1"/>
    <property type="molecule type" value="Genomic_DNA"/>
</dbReference>
<evidence type="ECO:0000313" key="16">
    <source>
        <dbReference type="EMBL" id="QQA01172.1"/>
    </source>
</evidence>
<evidence type="ECO:0000313" key="10">
    <source>
        <dbReference type="EMBL" id="QQA00852.1"/>
    </source>
</evidence>
<dbReference type="EMBL" id="CP064936">
    <property type="protein sequence ID" value="QQA01237.1"/>
    <property type="molecule type" value="Genomic_DNA"/>
</dbReference>
<evidence type="ECO:0000313" key="23">
    <source>
        <dbReference type="EMBL" id="QQA01699.1"/>
    </source>
</evidence>
<dbReference type="KEGG" id="tper:IWA51_01050"/>
<dbReference type="GO" id="GO:0003677">
    <property type="term" value="F:DNA binding"/>
    <property type="evidence" value="ECO:0007669"/>
    <property type="project" value="UniProtKB-UniRule"/>
</dbReference>
<accession>A0A7T3RDP8</accession>
<evidence type="ECO:0000313" key="25">
    <source>
        <dbReference type="EMBL" id="QQA01712.1"/>
    </source>
</evidence>
<dbReference type="EMBL" id="CP064936">
    <property type="protein sequence ID" value="QQA01710.1"/>
    <property type="molecule type" value="Genomic_DNA"/>
</dbReference>
<dbReference type="PANTHER" id="PTHR33217:SF9">
    <property type="entry name" value="MUTATOR FAMILY TRANSPOSASE"/>
    <property type="match status" value="1"/>
</dbReference>
<dbReference type="KEGG" id="tper:IWA51_01785"/>
<dbReference type="RefSeq" id="WP_198441892.1">
    <property type="nucleotide sequence ID" value="NZ_CP064936.1"/>
</dbReference>
<dbReference type="KEGG" id="tper:IWA51_11450"/>
<dbReference type="KEGG" id="tper:IWA51_00275"/>